<protein>
    <submittedName>
        <fullName evidence="2">Uncharacterized protein</fullName>
    </submittedName>
</protein>
<keyword evidence="1" id="KW-0732">Signal</keyword>
<evidence type="ECO:0000313" key="3">
    <source>
        <dbReference type="Proteomes" id="UP001301958"/>
    </source>
</evidence>
<reference evidence="2" key="1">
    <citation type="journal article" date="2023" name="Mol. Phylogenet. Evol.">
        <title>Genome-scale phylogeny and comparative genomics of the fungal order Sordariales.</title>
        <authorList>
            <person name="Hensen N."/>
            <person name="Bonometti L."/>
            <person name="Westerberg I."/>
            <person name="Brannstrom I.O."/>
            <person name="Guillou S."/>
            <person name="Cros-Aarteil S."/>
            <person name="Calhoun S."/>
            <person name="Haridas S."/>
            <person name="Kuo A."/>
            <person name="Mondo S."/>
            <person name="Pangilinan J."/>
            <person name="Riley R."/>
            <person name="LaButti K."/>
            <person name="Andreopoulos B."/>
            <person name="Lipzen A."/>
            <person name="Chen C."/>
            <person name="Yan M."/>
            <person name="Daum C."/>
            <person name="Ng V."/>
            <person name="Clum A."/>
            <person name="Steindorff A."/>
            <person name="Ohm R.A."/>
            <person name="Martin F."/>
            <person name="Silar P."/>
            <person name="Natvig D.O."/>
            <person name="Lalanne C."/>
            <person name="Gautier V."/>
            <person name="Ament-Velasquez S.L."/>
            <person name="Kruys A."/>
            <person name="Hutchinson M.I."/>
            <person name="Powell A.J."/>
            <person name="Barry K."/>
            <person name="Miller A.N."/>
            <person name="Grigoriev I.V."/>
            <person name="Debuchy R."/>
            <person name="Gladieux P."/>
            <person name="Hiltunen Thoren M."/>
            <person name="Johannesson H."/>
        </authorList>
    </citation>
    <scope>NUCLEOTIDE SEQUENCE</scope>
    <source>
        <strain evidence="2">CBS 990.96</strain>
    </source>
</reference>
<feature type="chain" id="PRO_5042925448" evidence="1">
    <location>
        <begin position="18"/>
        <end position="206"/>
    </location>
</feature>
<dbReference type="AlphaFoldDB" id="A0AAN6YN43"/>
<feature type="signal peptide" evidence="1">
    <location>
        <begin position="1"/>
        <end position="17"/>
    </location>
</feature>
<organism evidence="2 3">
    <name type="scientific">Podospora fimiseda</name>
    <dbReference type="NCBI Taxonomy" id="252190"/>
    <lineage>
        <taxon>Eukaryota</taxon>
        <taxon>Fungi</taxon>
        <taxon>Dikarya</taxon>
        <taxon>Ascomycota</taxon>
        <taxon>Pezizomycotina</taxon>
        <taxon>Sordariomycetes</taxon>
        <taxon>Sordariomycetidae</taxon>
        <taxon>Sordariales</taxon>
        <taxon>Podosporaceae</taxon>
        <taxon>Podospora</taxon>
    </lineage>
</organism>
<name>A0AAN6YN43_9PEZI</name>
<comment type="caution">
    <text evidence="2">The sequence shown here is derived from an EMBL/GenBank/DDBJ whole genome shotgun (WGS) entry which is preliminary data.</text>
</comment>
<gene>
    <name evidence="2" type="ORF">QBC38DRAFT_87589</name>
</gene>
<reference evidence="2" key="2">
    <citation type="submission" date="2023-05" db="EMBL/GenBank/DDBJ databases">
        <authorList>
            <consortium name="Lawrence Berkeley National Laboratory"/>
            <person name="Steindorff A."/>
            <person name="Hensen N."/>
            <person name="Bonometti L."/>
            <person name="Westerberg I."/>
            <person name="Brannstrom I.O."/>
            <person name="Guillou S."/>
            <person name="Cros-Aarteil S."/>
            <person name="Calhoun S."/>
            <person name="Haridas S."/>
            <person name="Kuo A."/>
            <person name="Mondo S."/>
            <person name="Pangilinan J."/>
            <person name="Riley R."/>
            <person name="Labutti K."/>
            <person name="Andreopoulos B."/>
            <person name="Lipzen A."/>
            <person name="Chen C."/>
            <person name="Yanf M."/>
            <person name="Daum C."/>
            <person name="Ng V."/>
            <person name="Clum A."/>
            <person name="Ohm R."/>
            <person name="Martin F."/>
            <person name="Silar P."/>
            <person name="Natvig D."/>
            <person name="Lalanne C."/>
            <person name="Gautier V."/>
            <person name="Ament-Velasquez S.L."/>
            <person name="Kruys A."/>
            <person name="Hutchinson M.I."/>
            <person name="Powell A.J."/>
            <person name="Barry K."/>
            <person name="Miller A.N."/>
            <person name="Grigoriev I.V."/>
            <person name="Debuchy R."/>
            <person name="Gladieux P."/>
            <person name="Thoren M.H."/>
            <person name="Johannesson H."/>
        </authorList>
    </citation>
    <scope>NUCLEOTIDE SEQUENCE</scope>
    <source>
        <strain evidence="2">CBS 990.96</strain>
    </source>
</reference>
<accession>A0AAN6YN43</accession>
<keyword evidence="3" id="KW-1185">Reference proteome</keyword>
<dbReference type="EMBL" id="MU865480">
    <property type="protein sequence ID" value="KAK4222288.1"/>
    <property type="molecule type" value="Genomic_DNA"/>
</dbReference>
<proteinExistence type="predicted"/>
<sequence length="206" mass="22569">MGMGGLLTGFLFPSLWGTLSVPTRRRISRISVAGALRVVAGRQTISQTWTTTSTFSTRSCHPKPIPLHLHLSPISSGHGSRRPANNHFQVLNDPPIIVHPVPIQPYRSAILTVTSQVYIASSWLPALTVGKSSELVTQTLIKTTTFSDTLPNIAKPCKTHSQLGKQSHNAEYCSHRLSSLCGDCFLVFVFLPCVVIRYTSSPTYQD</sequence>
<dbReference type="Proteomes" id="UP001301958">
    <property type="component" value="Unassembled WGS sequence"/>
</dbReference>
<evidence type="ECO:0000256" key="1">
    <source>
        <dbReference type="SAM" id="SignalP"/>
    </source>
</evidence>
<evidence type="ECO:0000313" key="2">
    <source>
        <dbReference type="EMBL" id="KAK4222288.1"/>
    </source>
</evidence>